<dbReference type="SMART" id="SM00855">
    <property type="entry name" value="PGAM"/>
    <property type="match status" value="1"/>
</dbReference>
<gene>
    <name evidence="1" type="ORF">WDJ61_03845</name>
</gene>
<proteinExistence type="predicted"/>
<keyword evidence="2" id="KW-1185">Reference proteome</keyword>
<dbReference type="PANTHER" id="PTHR48100">
    <property type="entry name" value="BROAD-SPECIFICITY PHOSPHATASE YOR283W-RELATED"/>
    <property type="match status" value="1"/>
</dbReference>
<dbReference type="Gene3D" id="3.40.50.1240">
    <property type="entry name" value="Phosphoglycerate mutase-like"/>
    <property type="match status" value="1"/>
</dbReference>
<organism evidence="1 2">
    <name type="scientific">Bacillus kandeliae</name>
    <dbReference type="NCBI Taxonomy" id="3129297"/>
    <lineage>
        <taxon>Bacteria</taxon>
        <taxon>Bacillati</taxon>
        <taxon>Bacillota</taxon>
        <taxon>Bacilli</taxon>
        <taxon>Bacillales</taxon>
        <taxon>Bacillaceae</taxon>
        <taxon>Bacillus</taxon>
    </lineage>
</organism>
<dbReference type="EC" id="3.1.3.-" evidence="1"/>
<dbReference type="InterPro" id="IPR050275">
    <property type="entry name" value="PGM_Phosphatase"/>
</dbReference>
<accession>A0ABZ2N7S9</accession>
<dbReference type="Pfam" id="PF00300">
    <property type="entry name" value="His_Phos_1"/>
    <property type="match status" value="1"/>
</dbReference>
<dbReference type="RefSeq" id="WP_338753296.1">
    <property type="nucleotide sequence ID" value="NZ_CP147404.1"/>
</dbReference>
<dbReference type="SUPFAM" id="SSF53254">
    <property type="entry name" value="Phosphoglycerate mutase-like"/>
    <property type="match status" value="1"/>
</dbReference>
<keyword evidence="1" id="KW-0378">Hydrolase</keyword>
<dbReference type="PANTHER" id="PTHR48100:SF1">
    <property type="entry name" value="HISTIDINE PHOSPHATASE FAMILY PROTEIN-RELATED"/>
    <property type="match status" value="1"/>
</dbReference>
<evidence type="ECO:0000313" key="2">
    <source>
        <dbReference type="Proteomes" id="UP001387364"/>
    </source>
</evidence>
<dbReference type="InterPro" id="IPR013078">
    <property type="entry name" value="His_Pase_superF_clade-1"/>
</dbReference>
<dbReference type="GO" id="GO:0016787">
    <property type="term" value="F:hydrolase activity"/>
    <property type="evidence" value="ECO:0007669"/>
    <property type="project" value="UniProtKB-KW"/>
</dbReference>
<sequence>MDDIVVIGLYRHGITTDNERKAFSGWTNSALSERGIQDLHAIQPLIPDYEKVIASDLQRCVDTAGILFPAANVDLWPEFREMNFGMLEGKQHQELEHLEEYVTWMNDPFTSFLPEGEYFHEFGDRIRSAWNNWLDVMEQKEMKRGAIVTHGGVIRHLLTELAPVKKQFWEWEVNNGRGFELTASLSSLRRGERCISLQAVPSTEKSNG</sequence>
<dbReference type="InterPro" id="IPR029033">
    <property type="entry name" value="His_PPase_superfam"/>
</dbReference>
<dbReference type="EMBL" id="CP147404">
    <property type="protein sequence ID" value="WXB93793.1"/>
    <property type="molecule type" value="Genomic_DNA"/>
</dbReference>
<name>A0ABZ2N7S9_9BACI</name>
<reference evidence="1 2" key="1">
    <citation type="submission" date="2024-02" db="EMBL/GenBank/DDBJ databases">
        <title>Seven novel Bacillus-like species.</title>
        <authorList>
            <person name="Liu G."/>
        </authorList>
    </citation>
    <scope>NUCLEOTIDE SEQUENCE [LARGE SCALE GENOMIC DNA]</scope>
    <source>
        <strain evidence="1 2">FJAT-52991</strain>
    </source>
</reference>
<dbReference type="Proteomes" id="UP001387364">
    <property type="component" value="Chromosome"/>
</dbReference>
<evidence type="ECO:0000313" key="1">
    <source>
        <dbReference type="EMBL" id="WXB93793.1"/>
    </source>
</evidence>
<dbReference type="CDD" id="cd07067">
    <property type="entry name" value="HP_PGM_like"/>
    <property type="match status" value="1"/>
</dbReference>
<protein>
    <submittedName>
        <fullName evidence="1">Histidine phosphatase family protein</fullName>
        <ecNumber evidence="1">3.1.3.-</ecNumber>
    </submittedName>
</protein>